<evidence type="ECO:0000313" key="3">
    <source>
        <dbReference type="EMBL" id="SHK87412.1"/>
    </source>
</evidence>
<evidence type="ECO:0000313" key="4">
    <source>
        <dbReference type="Proteomes" id="UP000185812"/>
    </source>
</evidence>
<dbReference type="PANTHER" id="PTHR34406:SF1">
    <property type="entry name" value="PROTEIN YCEI"/>
    <property type="match status" value="1"/>
</dbReference>
<dbReference type="SUPFAM" id="SSF101874">
    <property type="entry name" value="YceI-like"/>
    <property type="match status" value="1"/>
</dbReference>
<dbReference type="Pfam" id="PF04264">
    <property type="entry name" value="YceI"/>
    <property type="match status" value="1"/>
</dbReference>
<accession>A0A1M6W0U6</accession>
<name>A0A1M6W0U6_9BACT</name>
<keyword evidence="4" id="KW-1185">Reference proteome</keyword>
<dbReference type="InterPro" id="IPR007372">
    <property type="entry name" value="Lipid/polyisoprenoid-bd_YceI"/>
</dbReference>
<evidence type="ECO:0000259" key="2">
    <source>
        <dbReference type="SMART" id="SM00867"/>
    </source>
</evidence>
<dbReference type="STRING" id="633813.SAMN04488087_2196"/>
<evidence type="ECO:0000256" key="1">
    <source>
        <dbReference type="SAM" id="SignalP"/>
    </source>
</evidence>
<feature type="signal peptide" evidence="1">
    <location>
        <begin position="1"/>
        <end position="22"/>
    </location>
</feature>
<dbReference type="InterPro" id="IPR036761">
    <property type="entry name" value="TTHA0802/YceI-like_sf"/>
</dbReference>
<dbReference type="Proteomes" id="UP000185812">
    <property type="component" value="Unassembled WGS sequence"/>
</dbReference>
<dbReference type="SMART" id="SM00867">
    <property type="entry name" value="YceI"/>
    <property type="match status" value="1"/>
</dbReference>
<gene>
    <name evidence="3" type="ORF">SAMN04488087_2196</name>
</gene>
<dbReference type="AlphaFoldDB" id="A0A1M6W0U6"/>
<dbReference type="PANTHER" id="PTHR34406">
    <property type="entry name" value="PROTEIN YCEI"/>
    <property type="match status" value="1"/>
</dbReference>
<dbReference type="EMBL" id="FRAU01000007">
    <property type="protein sequence ID" value="SHK87412.1"/>
    <property type="molecule type" value="Genomic_DNA"/>
</dbReference>
<feature type="chain" id="PRO_5009921895" evidence="1">
    <location>
        <begin position="23"/>
        <end position="204"/>
    </location>
</feature>
<dbReference type="OrthoDB" id="116832at2"/>
<feature type="domain" description="Lipid/polyisoprenoid-binding YceI-like" evidence="2">
    <location>
        <begin position="26"/>
        <end position="191"/>
    </location>
</feature>
<sequence length="204" mass="22489">MRRLTLLLGLAGWLAGGAQLIAQPVTVMVDSTESVLQYHGHHPLHGWTGTSRLVYGTLRLDLDDPARSSITIRVPVASFDSGNSNRDSNMLDAVEADRYPDVRFKSTAISVQRWERTDAGYEGVWTVGGNLTFHGQTHPVTIPVTVRIEGNRFEATGTFSIALSQFKVRRPKLLLWSIRDTIDLEGTIRATLPDSAVSQRGALH</sequence>
<organism evidence="3 4">
    <name type="scientific">Rhodothermus profundi</name>
    <dbReference type="NCBI Taxonomy" id="633813"/>
    <lineage>
        <taxon>Bacteria</taxon>
        <taxon>Pseudomonadati</taxon>
        <taxon>Rhodothermota</taxon>
        <taxon>Rhodothermia</taxon>
        <taxon>Rhodothermales</taxon>
        <taxon>Rhodothermaceae</taxon>
        <taxon>Rhodothermus</taxon>
    </lineage>
</organism>
<keyword evidence="1" id="KW-0732">Signal</keyword>
<dbReference type="Gene3D" id="2.40.128.110">
    <property type="entry name" value="Lipid/polyisoprenoid-binding, YceI-like"/>
    <property type="match status" value="1"/>
</dbReference>
<reference evidence="4" key="1">
    <citation type="submission" date="2016-11" db="EMBL/GenBank/DDBJ databases">
        <authorList>
            <person name="Varghese N."/>
            <person name="Submissions S."/>
        </authorList>
    </citation>
    <scope>NUCLEOTIDE SEQUENCE [LARGE SCALE GENOMIC DNA]</scope>
    <source>
        <strain evidence="4">DSM 22212</strain>
    </source>
</reference>
<proteinExistence type="predicted"/>
<dbReference type="RefSeq" id="WP_072716017.1">
    <property type="nucleotide sequence ID" value="NZ_FRAU01000007.1"/>
</dbReference>
<protein>
    <submittedName>
        <fullName evidence="3">Polyisoprenoid-binding protein YceI</fullName>
    </submittedName>
</protein>